<dbReference type="GO" id="GO:0051536">
    <property type="term" value="F:iron-sulfur cluster binding"/>
    <property type="evidence" value="ECO:0007669"/>
    <property type="project" value="UniProtKB-KW"/>
</dbReference>
<evidence type="ECO:0000313" key="9">
    <source>
        <dbReference type="Proteomes" id="UP000002026"/>
    </source>
</evidence>
<dbReference type="AlphaFoldDB" id="C7N112"/>
<dbReference type="GO" id="GO:0016491">
    <property type="term" value="F:oxidoreductase activity"/>
    <property type="evidence" value="ECO:0007669"/>
    <property type="project" value="UniProtKB-KW"/>
</dbReference>
<dbReference type="Pfam" id="PF00384">
    <property type="entry name" value="Molybdopterin"/>
    <property type="match status" value="1"/>
</dbReference>
<dbReference type="InterPro" id="IPR019546">
    <property type="entry name" value="TAT_signal_bac_arc"/>
</dbReference>
<organism evidence="8 9">
    <name type="scientific">Slackia heliotrinireducens (strain ATCC 29202 / DSM 20476 / NCTC 11029 / RHS 1)</name>
    <name type="common">Peptococcus heliotrinreducens</name>
    <dbReference type="NCBI Taxonomy" id="471855"/>
    <lineage>
        <taxon>Bacteria</taxon>
        <taxon>Bacillati</taxon>
        <taxon>Actinomycetota</taxon>
        <taxon>Coriobacteriia</taxon>
        <taxon>Eggerthellales</taxon>
        <taxon>Eggerthellaceae</taxon>
        <taxon>Slackia</taxon>
    </lineage>
</organism>
<dbReference type="PANTHER" id="PTHR43742">
    <property type="entry name" value="TRIMETHYLAMINE-N-OXIDE REDUCTASE"/>
    <property type="match status" value="1"/>
</dbReference>
<comment type="similarity">
    <text evidence="1">Belongs to the prokaryotic molybdopterin-containing oxidoreductase family.</text>
</comment>
<dbReference type="EMBL" id="CP001684">
    <property type="protein sequence ID" value="ACV23234.1"/>
    <property type="molecule type" value="Genomic_DNA"/>
</dbReference>
<dbReference type="SMART" id="SM00926">
    <property type="entry name" value="Molybdop_Fe4S4"/>
    <property type="match status" value="1"/>
</dbReference>
<dbReference type="InterPro" id="IPR050612">
    <property type="entry name" value="Prok_Mopterin_Oxidored"/>
</dbReference>
<dbReference type="InterPro" id="IPR009010">
    <property type="entry name" value="Asp_de-COase-like_dom_sf"/>
</dbReference>
<name>C7N112_SLAHD</name>
<keyword evidence="2" id="KW-0479">Metal-binding</keyword>
<dbReference type="Gene3D" id="2.40.40.20">
    <property type="match status" value="1"/>
</dbReference>
<dbReference type="Gene3D" id="3.40.50.12440">
    <property type="match status" value="2"/>
</dbReference>
<keyword evidence="6" id="KW-0411">Iron-sulfur</keyword>
<evidence type="ECO:0000259" key="7">
    <source>
        <dbReference type="PROSITE" id="PS51669"/>
    </source>
</evidence>
<gene>
    <name evidence="8" type="ordered locus">Shel_22240</name>
</gene>
<evidence type="ECO:0000256" key="5">
    <source>
        <dbReference type="ARBA" id="ARBA00023004"/>
    </source>
</evidence>
<dbReference type="PROSITE" id="PS51318">
    <property type="entry name" value="TAT"/>
    <property type="match status" value="1"/>
</dbReference>
<keyword evidence="5" id="KW-0408">Iron</keyword>
<evidence type="ECO:0000256" key="2">
    <source>
        <dbReference type="ARBA" id="ARBA00022723"/>
    </source>
</evidence>
<dbReference type="KEGG" id="shi:Shel_22240"/>
<protein>
    <submittedName>
        <fullName evidence="8">Anaerobic dehydrogenase, typically selenocysteine-containing</fullName>
    </submittedName>
</protein>
<keyword evidence="9" id="KW-1185">Reference proteome</keyword>
<feature type="domain" description="4Fe-4S Mo/W bis-MGD-type" evidence="7">
    <location>
        <begin position="63"/>
        <end position="121"/>
    </location>
</feature>
<evidence type="ECO:0000256" key="4">
    <source>
        <dbReference type="ARBA" id="ARBA00023002"/>
    </source>
</evidence>
<dbReference type="InterPro" id="IPR006963">
    <property type="entry name" value="Mopterin_OxRdtase_4Fe-4S_dom"/>
</dbReference>
<accession>C7N112</accession>
<dbReference type="InterPro" id="IPR006656">
    <property type="entry name" value="Mopterin_OxRdtase"/>
</dbReference>
<evidence type="ECO:0000256" key="6">
    <source>
        <dbReference type="ARBA" id="ARBA00023014"/>
    </source>
</evidence>
<reference evidence="8 9" key="1">
    <citation type="journal article" date="2009" name="Stand. Genomic Sci.">
        <title>Complete genome sequence of Slackia heliotrinireducens type strain (RHS 1).</title>
        <authorList>
            <person name="Pukall R."/>
            <person name="Lapidus A."/>
            <person name="Nolan M."/>
            <person name="Copeland A."/>
            <person name="Glavina Del Rio T."/>
            <person name="Lucas S."/>
            <person name="Chen F."/>
            <person name="Tice H."/>
            <person name="Cheng J.F."/>
            <person name="Chertkov O."/>
            <person name="Bruce D."/>
            <person name="Goodwin L."/>
            <person name="Kuske C."/>
            <person name="Brettin T."/>
            <person name="Detter J.C."/>
            <person name="Han C."/>
            <person name="Pitluck S."/>
            <person name="Pati A."/>
            <person name="Mavrommatis K."/>
            <person name="Ivanova N."/>
            <person name="Ovchinnikova G."/>
            <person name="Chen A."/>
            <person name="Palaniappan K."/>
            <person name="Schneider S."/>
            <person name="Rohde M."/>
            <person name="Chain P."/>
            <person name="D'haeseleer P."/>
            <person name="Goker M."/>
            <person name="Bristow J."/>
            <person name="Eisen J.A."/>
            <person name="Markowitz V."/>
            <person name="Kyrpides N.C."/>
            <person name="Klenk H.P."/>
            <person name="Hugenholtz P."/>
        </authorList>
    </citation>
    <scope>NUCLEOTIDE SEQUENCE [LARGE SCALE GENOMIC DNA]</scope>
    <source>
        <strain evidence="9">ATCC 29202 / DSM 20476 / NCTC 11029 / RHS 1</strain>
    </source>
</reference>
<dbReference type="Pfam" id="PF04879">
    <property type="entry name" value="Molybdop_Fe4S4"/>
    <property type="match status" value="1"/>
</dbReference>
<dbReference type="SUPFAM" id="SSF53706">
    <property type="entry name" value="Formate dehydrogenase/DMSO reductase, domains 1-3"/>
    <property type="match status" value="1"/>
</dbReference>
<dbReference type="STRING" id="471855.Shel_22240"/>
<sequence>MIDNFKTNKNGISRRGFLKTTAAGGAALAGLAAGCAPEAQEATEEAAETNPEGYSLPQVEKVEEQIFNQCCRPNCFNTCMMNVHVRDGKVVKTSPADFPNTEFNRICLRGLCHVENIYHPDRVLYPMKRVGGERGNGEWERVSWDDALNDIAEKFTQYRKEFGDSSIFHIGGSSSYHATTATIGKFFGAINASSISPSLDMGNNRGITRAFGFAGLWPGNDPRDYLNTKTLFLWGNNLTDAQIQDWHFVADAIENGTYVVCVDPIFTQMAAKSNKWVPVRPGCDLPLIMGMMNVVLSEDLVDWDFMTNHTVAPFLVKESDGLFLRMSDLGVEPTVVVDEATGTENTIDPYAVWDSAANAAAELSTVAEPALEGTFDVNGVKVTTAFTLLKTEIEKYDPETASEMCGIAADEISELAHLAVDGPVYHRVGWGPQAYDNGIAPHHAGATLAALTGQIGEPGAGYAAAQWMMFLGANPAVNAIPEGIATDATPSPAISYPAAADAFTQGKAPDGTPFTPKAAWFYCGNPVCTWCDTNSLKHDILDKFELIVTVDNMMTDTARYSDYVLPCSHWFEYEDAVVYGNSFHLIHTEKAVEPAGESRCDMDIMRDLASRMGLPENFYQESNEAYLRDYFSGDACDAMGISYDALCEQKAIRAYPDPYQMWMDKTFLTPSTRVEFYIENPFPYNAGFNAPDLSREHMPVWFEPREALDTNALAEDFPFHLMSERPRYRVHGGWSYTQILRELDPEPTVKMNPSDAAANGLEDGQHVECYNDNGHAVAKLVLNEAIRPGCLVYPKSWQSDQHLAGGWSEPLSHVSDPVLMNQSFMDCRVAVRAWEE</sequence>
<evidence type="ECO:0000256" key="3">
    <source>
        <dbReference type="ARBA" id="ARBA00022729"/>
    </source>
</evidence>
<dbReference type="Gene3D" id="3.40.50.740">
    <property type="match status" value="1"/>
</dbReference>
<dbReference type="Gene3D" id="3.40.228.10">
    <property type="entry name" value="Dimethylsulfoxide Reductase, domain 2"/>
    <property type="match status" value="1"/>
</dbReference>
<keyword evidence="4" id="KW-0560">Oxidoreductase</keyword>
<evidence type="ECO:0000256" key="1">
    <source>
        <dbReference type="ARBA" id="ARBA00010312"/>
    </source>
</evidence>
<dbReference type="Pfam" id="PF01568">
    <property type="entry name" value="Molydop_binding"/>
    <property type="match status" value="1"/>
</dbReference>
<dbReference type="NCBIfam" id="TIGR01409">
    <property type="entry name" value="TAT_signal_seq"/>
    <property type="match status" value="1"/>
</dbReference>
<dbReference type="PANTHER" id="PTHR43742:SF6">
    <property type="entry name" value="OXIDOREDUCTASE YYAE-RELATED"/>
    <property type="match status" value="1"/>
</dbReference>
<dbReference type="PROSITE" id="PS51669">
    <property type="entry name" value="4FE4S_MOW_BIS_MGD"/>
    <property type="match status" value="1"/>
</dbReference>
<dbReference type="InterPro" id="IPR006657">
    <property type="entry name" value="MoPterin_dinucl-bd_dom"/>
</dbReference>
<evidence type="ECO:0000313" key="8">
    <source>
        <dbReference type="EMBL" id="ACV23234.1"/>
    </source>
</evidence>
<dbReference type="GO" id="GO:0043546">
    <property type="term" value="F:molybdopterin cofactor binding"/>
    <property type="evidence" value="ECO:0007669"/>
    <property type="project" value="InterPro"/>
</dbReference>
<dbReference type="RefSeq" id="WP_012799334.1">
    <property type="nucleotide sequence ID" value="NC_013165.1"/>
</dbReference>
<dbReference type="eggNOG" id="COG0243">
    <property type="taxonomic scope" value="Bacteria"/>
</dbReference>
<keyword evidence="3" id="KW-0732">Signal</keyword>
<dbReference type="HOGENOM" id="CLU_000422_13_3_11"/>
<dbReference type="SUPFAM" id="SSF50692">
    <property type="entry name" value="ADC-like"/>
    <property type="match status" value="1"/>
</dbReference>
<dbReference type="InterPro" id="IPR006311">
    <property type="entry name" value="TAT_signal"/>
</dbReference>
<dbReference type="GO" id="GO:0046872">
    <property type="term" value="F:metal ion binding"/>
    <property type="evidence" value="ECO:0007669"/>
    <property type="project" value="UniProtKB-KW"/>
</dbReference>
<dbReference type="Proteomes" id="UP000002026">
    <property type="component" value="Chromosome"/>
</dbReference>
<dbReference type="PROSITE" id="PS51257">
    <property type="entry name" value="PROKAR_LIPOPROTEIN"/>
    <property type="match status" value="1"/>
</dbReference>
<proteinExistence type="inferred from homology"/>